<keyword evidence="8" id="KW-1185">Reference proteome</keyword>
<evidence type="ECO:0000313" key="7">
    <source>
        <dbReference type="EMBL" id="QSQ11184.1"/>
    </source>
</evidence>
<protein>
    <submittedName>
        <fullName evidence="7">Pre-peptidase C-terminal domain-containing protein</fullName>
    </submittedName>
</protein>
<evidence type="ECO:0000256" key="4">
    <source>
        <dbReference type="ARBA" id="ARBA00022833"/>
    </source>
</evidence>
<gene>
    <name evidence="7" type="ORF">JY572_22460</name>
</gene>
<proteinExistence type="predicted"/>
<dbReference type="Gene3D" id="3.40.390.10">
    <property type="entry name" value="Collagenase (Catalytic Domain)"/>
    <property type="match status" value="1"/>
</dbReference>
<dbReference type="Pfam" id="PF04151">
    <property type="entry name" value="PPC"/>
    <property type="match status" value="2"/>
</dbReference>
<sequence length="485" mass="50682">MSQSKFIGAVTGLALLAGCGGGDASTPAPETVGQGMTYEQFLSMVYQEPETGIFVANGDTTFSNEKKLREFYEKNIRNGQLIVHTSGGVDAKWNDTQKKNITYCVSSTFGSNYNSAVTAMANAAAAWEAVADVKFVYVSAQDGSCTASNNNVVFDVRPVNSGGQYLARAFFPDDVRADRNVLIDNTAFGNNPPWTLTGILRHELGHTLGFRHEHTRPESGTCFEDNNWRALTTYDSASVMHYPQCNGSQSGDLVITAKDAQGAALLYGQPGGGPGPGTGTPTTETKTGSVAASANSNFGPFSVVAGTSFSVAMTGTGDPDLYVRFGSAPTTTAYDCRPYLGGAAESCNVTVPAGVTEAYVMVRGYTAATFTLTINYTKPGTSGGGTPTTDSKSGSVAANANATIPAYSVVAGTTFSVAMTGTGDPDLYVRFGSAPTTALYDCRPYQSGATESCNLTVPAGVTQAHVMVRGYTAATYSLTVNYTKP</sequence>
<dbReference type="PROSITE" id="PS51257">
    <property type="entry name" value="PROKAR_LIPOPROTEIN"/>
    <property type="match status" value="1"/>
</dbReference>
<keyword evidence="2" id="KW-0479">Metal-binding</keyword>
<keyword evidence="3" id="KW-0378">Hydrolase</keyword>
<reference evidence="7 8" key="1">
    <citation type="submission" date="2021-02" db="EMBL/GenBank/DDBJ databases">
        <title>De Novo genome assembly of isolated myxobacteria.</title>
        <authorList>
            <person name="Stevens D.C."/>
        </authorList>
    </citation>
    <scope>NUCLEOTIDE SEQUENCE [LARGE SCALE GENOMIC DNA]</scope>
    <source>
        <strain evidence="7 8">SCHIC003</strain>
    </source>
</reference>
<evidence type="ECO:0000259" key="6">
    <source>
        <dbReference type="SMART" id="SM00235"/>
    </source>
</evidence>
<dbReference type="SMART" id="SM00235">
    <property type="entry name" value="ZnMc"/>
    <property type="match status" value="1"/>
</dbReference>
<feature type="region of interest" description="Disordered" evidence="5">
    <location>
        <begin position="269"/>
        <end position="288"/>
    </location>
</feature>
<feature type="compositionally biased region" description="Gly residues" evidence="5">
    <location>
        <begin position="269"/>
        <end position="278"/>
    </location>
</feature>
<dbReference type="EMBL" id="CP071091">
    <property type="protein sequence ID" value="QSQ11184.1"/>
    <property type="molecule type" value="Genomic_DNA"/>
</dbReference>
<keyword evidence="4" id="KW-0862">Zinc</keyword>
<organism evidence="7 8">
    <name type="scientific">Myxococcus landrumensis</name>
    <dbReference type="NCBI Taxonomy" id="2813577"/>
    <lineage>
        <taxon>Bacteria</taxon>
        <taxon>Pseudomonadati</taxon>
        <taxon>Myxococcota</taxon>
        <taxon>Myxococcia</taxon>
        <taxon>Myxococcales</taxon>
        <taxon>Cystobacterineae</taxon>
        <taxon>Myxococcaceae</taxon>
        <taxon>Myxococcus</taxon>
    </lineage>
</organism>
<dbReference type="Pfam" id="PF00413">
    <property type="entry name" value="Peptidase_M10"/>
    <property type="match status" value="1"/>
</dbReference>
<feature type="compositionally biased region" description="Low complexity" evidence="5">
    <location>
        <begin position="279"/>
        <end position="288"/>
    </location>
</feature>
<accession>A0ABX7MYB4</accession>
<dbReference type="InterPro" id="IPR007280">
    <property type="entry name" value="Peptidase_C_arc/bac"/>
</dbReference>
<dbReference type="Gene3D" id="2.60.120.380">
    <property type="match status" value="2"/>
</dbReference>
<evidence type="ECO:0000256" key="2">
    <source>
        <dbReference type="ARBA" id="ARBA00022723"/>
    </source>
</evidence>
<dbReference type="RefSeq" id="WP_206712942.1">
    <property type="nucleotide sequence ID" value="NZ_CP071091.1"/>
</dbReference>
<evidence type="ECO:0000256" key="5">
    <source>
        <dbReference type="SAM" id="MobiDB-lite"/>
    </source>
</evidence>
<evidence type="ECO:0000256" key="1">
    <source>
        <dbReference type="ARBA" id="ARBA00022670"/>
    </source>
</evidence>
<keyword evidence="1" id="KW-0645">Protease</keyword>
<dbReference type="SUPFAM" id="SSF55486">
    <property type="entry name" value="Metalloproteases ('zincins'), catalytic domain"/>
    <property type="match status" value="1"/>
</dbReference>
<evidence type="ECO:0000313" key="8">
    <source>
        <dbReference type="Proteomes" id="UP000663090"/>
    </source>
</evidence>
<evidence type="ECO:0000256" key="3">
    <source>
        <dbReference type="ARBA" id="ARBA00022801"/>
    </source>
</evidence>
<feature type="domain" description="Peptidase metallopeptidase" evidence="6">
    <location>
        <begin position="89"/>
        <end position="245"/>
    </location>
</feature>
<dbReference type="Proteomes" id="UP000663090">
    <property type="component" value="Chromosome"/>
</dbReference>
<name>A0ABX7MYB4_9BACT</name>
<dbReference type="InterPro" id="IPR024079">
    <property type="entry name" value="MetalloPept_cat_dom_sf"/>
</dbReference>
<dbReference type="InterPro" id="IPR001818">
    <property type="entry name" value="Pept_M10_metallopeptidase"/>
</dbReference>
<dbReference type="InterPro" id="IPR006026">
    <property type="entry name" value="Peptidase_Metallo"/>
</dbReference>